<name>A0AAN6USC9_9PEZI</name>
<dbReference type="EMBL" id="MU853402">
    <property type="protein sequence ID" value="KAK4138025.1"/>
    <property type="molecule type" value="Genomic_DNA"/>
</dbReference>
<keyword evidence="1" id="KW-0732">Signal</keyword>
<evidence type="ECO:0008006" key="4">
    <source>
        <dbReference type="Google" id="ProtNLM"/>
    </source>
</evidence>
<comment type="caution">
    <text evidence="2">The sequence shown here is derived from an EMBL/GenBank/DDBJ whole genome shotgun (WGS) entry which is preliminary data.</text>
</comment>
<feature type="signal peptide" evidence="1">
    <location>
        <begin position="1"/>
        <end position="26"/>
    </location>
</feature>
<proteinExistence type="predicted"/>
<reference evidence="2" key="1">
    <citation type="journal article" date="2023" name="Mol. Phylogenet. Evol.">
        <title>Genome-scale phylogeny and comparative genomics of the fungal order Sordariales.</title>
        <authorList>
            <person name="Hensen N."/>
            <person name="Bonometti L."/>
            <person name="Westerberg I."/>
            <person name="Brannstrom I.O."/>
            <person name="Guillou S."/>
            <person name="Cros-Aarteil S."/>
            <person name="Calhoun S."/>
            <person name="Haridas S."/>
            <person name="Kuo A."/>
            <person name="Mondo S."/>
            <person name="Pangilinan J."/>
            <person name="Riley R."/>
            <person name="LaButti K."/>
            <person name="Andreopoulos B."/>
            <person name="Lipzen A."/>
            <person name="Chen C."/>
            <person name="Yan M."/>
            <person name="Daum C."/>
            <person name="Ng V."/>
            <person name="Clum A."/>
            <person name="Steindorff A."/>
            <person name="Ohm R.A."/>
            <person name="Martin F."/>
            <person name="Silar P."/>
            <person name="Natvig D.O."/>
            <person name="Lalanne C."/>
            <person name="Gautier V."/>
            <person name="Ament-Velasquez S.L."/>
            <person name="Kruys A."/>
            <person name="Hutchinson M.I."/>
            <person name="Powell A.J."/>
            <person name="Barry K."/>
            <person name="Miller A.N."/>
            <person name="Grigoriev I.V."/>
            <person name="Debuchy R."/>
            <person name="Gladieux P."/>
            <person name="Hiltunen Thoren M."/>
            <person name="Johannesson H."/>
        </authorList>
    </citation>
    <scope>NUCLEOTIDE SEQUENCE</scope>
    <source>
        <strain evidence="2">CBS 123565</strain>
    </source>
</reference>
<sequence>MLSTCFSVSTCCLFLVSHVSVFQTCAFLDLTDGETGTGDATHLEPTLQPNKWKHPHFVWFQSHAFFFESFLLAGLTPEQRIFSTTRVVAG</sequence>
<accession>A0AAN6USC9</accession>
<protein>
    <recommendedName>
        <fullName evidence="4">Secreted protein</fullName>
    </recommendedName>
</protein>
<dbReference type="Proteomes" id="UP001304895">
    <property type="component" value="Unassembled WGS sequence"/>
</dbReference>
<feature type="chain" id="PRO_5042876708" description="Secreted protein" evidence="1">
    <location>
        <begin position="27"/>
        <end position="90"/>
    </location>
</feature>
<organism evidence="2 3">
    <name type="scientific">Trichocladium antarcticum</name>
    <dbReference type="NCBI Taxonomy" id="1450529"/>
    <lineage>
        <taxon>Eukaryota</taxon>
        <taxon>Fungi</taxon>
        <taxon>Dikarya</taxon>
        <taxon>Ascomycota</taxon>
        <taxon>Pezizomycotina</taxon>
        <taxon>Sordariomycetes</taxon>
        <taxon>Sordariomycetidae</taxon>
        <taxon>Sordariales</taxon>
        <taxon>Chaetomiaceae</taxon>
        <taxon>Trichocladium</taxon>
    </lineage>
</organism>
<gene>
    <name evidence="2" type="ORF">BT67DRAFT_128442</name>
</gene>
<evidence type="ECO:0000313" key="2">
    <source>
        <dbReference type="EMBL" id="KAK4138025.1"/>
    </source>
</evidence>
<keyword evidence="3" id="KW-1185">Reference proteome</keyword>
<evidence type="ECO:0000256" key="1">
    <source>
        <dbReference type="SAM" id="SignalP"/>
    </source>
</evidence>
<evidence type="ECO:0000313" key="3">
    <source>
        <dbReference type="Proteomes" id="UP001304895"/>
    </source>
</evidence>
<reference evidence="2" key="2">
    <citation type="submission" date="2023-05" db="EMBL/GenBank/DDBJ databases">
        <authorList>
            <consortium name="Lawrence Berkeley National Laboratory"/>
            <person name="Steindorff A."/>
            <person name="Hensen N."/>
            <person name="Bonometti L."/>
            <person name="Westerberg I."/>
            <person name="Brannstrom I.O."/>
            <person name="Guillou S."/>
            <person name="Cros-Aarteil S."/>
            <person name="Calhoun S."/>
            <person name="Haridas S."/>
            <person name="Kuo A."/>
            <person name="Mondo S."/>
            <person name="Pangilinan J."/>
            <person name="Riley R."/>
            <person name="Labutti K."/>
            <person name="Andreopoulos B."/>
            <person name="Lipzen A."/>
            <person name="Chen C."/>
            <person name="Yanf M."/>
            <person name="Daum C."/>
            <person name="Ng V."/>
            <person name="Clum A."/>
            <person name="Ohm R."/>
            <person name="Martin F."/>
            <person name="Silar P."/>
            <person name="Natvig D."/>
            <person name="Lalanne C."/>
            <person name="Gautier V."/>
            <person name="Ament-Velasquez S.L."/>
            <person name="Kruys A."/>
            <person name="Hutchinson M.I."/>
            <person name="Powell A.J."/>
            <person name="Barry K."/>
            <person name="Miller A.N."/>
            <person name="Grigoriev I.V."/>
            <person name="Debuchy R."/>
            <person name="Gladieux P."/>
            <person name="Thoren M.H."/>
            <person name="Johannesson H."/>
        </authorList>
    </citation>
    <scope>NUCLEOTIDE SEQUENCE</scope>
    <source>
        <strain evidence="2">CBS 123565</strain>
    </source>
</reference>
<dbReference type="AlphaFoldDB" id="A0AAN6USC9"/>